<reference evidence="2" key="1">
    <citation type="submission" date="2022-11" db="UniProtKB">
        <authorList>
            <consortium name="WormBaseParasite"/>
        </authorList>
    </citation>
    <scope>IDENTIFICATION</scope>
</reference>
<sequence>MHEPLNKQSLLEICSYIGNKKEKIKSLTKEQISYAIWPENLKKERWENTTRWLYEALQIYADDNWKDGNQNEICNFVTSEFEKTYGEYWGCLTSDGYENIIYGSRPHTEESIRYDLPNDLSFYIFKIFSNMQNKKINSLTIQEINDSFTYSKYLLTGKMKKSSP</sequence>
<dbReference type="WBParaSite" id="ACRNAN_Path_940.g3615.t1">
    <property type="protein sequence ID" value="ACRNAN_Path_940.g3615.t1"/>
    <property type="gene ID" value="ACRNAN_Path_940.g3615"/>
</dbReference>
<accession>A0A914CDN6</accession>
<keyword evidence="1" id="KW-1185">Reference proteome</keyword>
<organism evidence="1 2">
    <name type="scientific">Acrobeloides nanus</name>
    <dbReference type="NCBI Taxonomy" id="290746"/>
    <lineage>
        <taxon>Eukaryota</taxon>
        <taxon>Metazoa</taxon>
        <taxon>Ecdysozoa</taxon>
        <taxon>Nematoda</taxon>
        <taxon>Chromadorea</taxon>
        <taxon>Rhabditida</taxon>
        <taxon>Tylenchina</taxon>
        <taxon>Cephalobomorpha</taxon>
        <taxon>Cephaloboidea</taxon>
        <taxon>Cephalobidae</taxon>
        <taxon>Acrobeloides</taxon>
    </lineage>
</organism>
<dbReference type="SUPFAM" id="SSF54648">
    <property type="entry name" value="DLC"/>
    <property type="match status" value="1"/>
</dbReference>
<dbReference type="Proteomes" id="UP000887540">
    <property type="component" value="Unplaced"/>
</dbReference>
<evidence type="ECO:0000313" key="1">
    <source>
        <dbReference type="Proteomes" id="UP000887540"/>
    </source>
</evidence>
<proteinExistence type="predicted"/>
<dbReference type="InterPro" id="IPR037177">
    <property type="entry name" value="DLC_sf"/>
</dbReference>
<dbReference type="GO" id="GO:0030286">
    <property type="term" value="C:dynein complex"/>
    <property type="evidence" value="ECO:0007669"/>
    <property type="project" value="InterPro"/>
</dbReference>
<protein>
    <submittedName>
        <fullName evidence="2">Uncharacterized protein</fullName>
    </submittedName>
</protein>
<evidence type="ECO:0000313" key="2">
    <source>
        <dbReference type="WBParaSite" id="ACRNAN_Path_940.g3615.t1"/>
    </source>
</evidence>
<dbReference type="AlphaFoldDB" id="A0A914CDN6"/>
<dbReference type="GO" id="GO:0007017">
    <property type="term" value="P:microtubule-based process"/>
    <property type="evidence" value="ECO:0007669"/>
    <property type="project" value="InterPro"/>
</dbReference>
<name>A0A914CDN6_9BILA</name>